<dbReference type="EMBL" id="JADILW010000042">
    <property type="protein sequence ID" value="MBO8480015.1"/>
    <property type="molecule type" value="Genomic_DNA"/>
</dbReference>
<dbReference type="InterPro" id="IPR002123">
    <property type="entry name" value="Plipid/glycerol_acylTrfase"/>
</dbReference>
<dbReference type="PANTHER" id="PTHR30068">
    <property type="entry name" value="URONATE ISOMERASE"/>
    <property type="match status" value="1"/>
</dbReference>
<organism evidence="2 3">
    <name type="scientific">Candidatus Cryptobacteroides avistercoris</name>
    <dbReference type="NCBI Taxonomy" id="2840758"/>
    <lineage>
        <taxon>Bacteria</taxon>
        <taxon>Pseudomonadati</taxon>
        <taxon>Bacteroidota</taxon>
        <taxon>Bacteroidia</taxon>
        <taxon>Bacteroidales</taxon>
        <taxon>Candidatus Cryptobacteroides</taxon>
    </lineage>
</organism>
<reference evidence="2" key="2">
    <citation type="journal article" date="2021" name="PeerJ">
        <title>Extensive microbial diversity within the chicken gut microbiome revealed by metagenomics and culture.</title>
        <authorList>
            <person name="Gilroy R."/>
            <person name="Ravi A."/>
            <person name="Getino M."/>
            <person name="Pursley I."/>
            <person name="Horton D.L."/>
            <person name="Alikhan N.F."/>
            <person name="Baker D."/>
            <person name="Gharbi K."/>
            <person name="Hall N."/>
            <person name="Watson M."/>
            <person name="Adriaenssens E.M."/>
            <person name="Foster-Nyarko E."/>
            <person name="Jarju S."/>
            <person name="Secka A."/>
            <person name="Antonio M."/>
            <person name="Oren A."/>
            <person name="Chaudhuri R.R."/>
            <person name="La Ragione R."/>
            <person name="Hildebrand F."/>
            <person name="Pallen M.J."/>
        </authorList>
    </citation>
    <scope>NUCLEOTIDE SEQUENCE</scope>
    <source>
        <strain evidence="2">B3-1481</strain>
    </source>
</reference>
<evidence type="ECO:0000313" key="2">
    <source>
        <dbReference type="EMBL" id="MBO8480015.1"/>
    </source>
</evidence>
<dbReference type="SUPFAM" id="SSF69593">
    <property type="entry name" value="Glycerol-3-phosphate (1)-acyltransferase"/>
    <property type="match status" value="1"/>
</dbReference>
<dbReference type="GO" id="GO:0019698">
    <property type="term" value="P:D-galacturonate catabolic process"/>
    <property type="evidence" value="ECO:0007669"/>
    <property type="project" value="TreeGrafter"/>
</dbReference>
<reference evidence="2" key="1">
    <citation type="submission" date="2020-10" db="EMBL/GenBank/DDBJ databases">
        <authorList>
            <person name="Gilroy R."/>
        </authorList>
    </citation>
    <scope>NUCLEOTIDE SEQUENCE</scope>
    <source>
        <strain evidence="2">B3-1481</strain>
    </source>
</reference>
<evidence type="ECO:0000313" key="3">
    <source>
        <dbReference type="Proteomes" id="UP000823769"/>
    </source>
</evidence>
<dbReference type="Proteomes" id="UP000823769">
    <property type="component" value="Unassembled WGS sequence"/>
</dbReference>
<accession>A0A9D9IX49</accession>
<proteinExistence type="predicted"/>
<sequence length="381" mass="44050">MTDNEYESIVPYTDEEVVEALGRVSRSPILPIVSKFFFPDEPLSTLRKLLKDIHSTEEFQEVVMYKVVATIIERSTSGFHCDGLDNIDRGSTFLAVSNHRDIILDPALVQWMLYANKMPLTEVCVGSNLLEGNKLVADLLRCNRMIKVIRGISARELYLSSQLLSKYIRDTVTSGRSTVWIAQKEGRTKDGRDMTEQGLLKMFDMSGKGSFLDNFDALHITPMSISYEYEPCDIRKARELLISRSRKYVKKKMEDTHSIMLGIKQWKGGVHLNVDKPLTRGEIEMASACDRNDRYQAIRRTLDLRIIRGYKLWKTNYMGYDLMNNSSKYRGLYSEADLEAFKAYTERKLSKVERSLDRDELRKIFWQIYGNPVAARERDLE</sequence>
<dbReference type="GO" id="GO:0016746">
    <property type="term" value="F:acyltransferase activity"/>
    <property type="evidence" value="ECO:0007669"/>
    <property type="project" value="UniProtKB-KW"/>
</dbReference>
<comment type="caution">
    <text evidence="2">The sequence shown here is derived from an EMBL/GenBank/DDBJ whole genome shotgun (WGS) entry which is preliminary data.</text>
</comment>
<name>A0A9D9IX49_9BACT</name>
<dbReference type="AlphaFoldDB" id="A0A9D9IX49"/>
<gene>
    <name evidence="2" type="ORF">IAB76_02750</name>
</gene>
<keyword evidence="2" id="KW-0808">Transferase</keyword>
<dbReference type="Pfam" id="PF01553">
    <property type="entry name" value="Acyltransferase"/>
    <property type="match status" value="1"/>
</dbReference>
<dbReference type="PANTHER" id="PTHR30068:SF3">
    <property type="entry name" value="PHOSPHOLIPID_GLYCEROL ACYLTRANSFERASE DOMAIN-CONTAINING PROTEIN"/>
    <property type="match status" value="1"/>
</dbReference>
<keyword evidence="2" id="KW-0012">Acyltransferase</keyword>
<feature type="domain" description="Phospholipid/glycerol acyltransferase" evidence="1">
    <location>
        <begin position="80"/>
        <end position="193"/>
    </location>
</feature>
<evidence type="ECO:0000259" key="1">
    <source>
        <dbReference type="Pfam" id="PF01553"/>
    </source>
</evidence>
<dbReference type="GO" id="GO:0042840">
    <property type="term" value="P:D-glucuronate catabolic process"/>
    <property type="evidence" value="ECO:0007669"/>
    <property type="project" value="TreeGrafter"/>
</dbReference>
<protein>
    <submittedName>
        <fullName evidence="2">1-acyl-sn-glycerol-3-phosphate acyltransferase</fullName>
    </submittedName>
</protein>